<keyword evidence="1" id="KW-0732">Signal</keyword>
<reference evidence="2 3" key="1">
    <citation type="submission" date="2019-02" db="EMBL/GenBank/DDBJ databases">
        <title>Genome sequencing of the rare red list fungi Antrodiella citrinella (Flaviporus citrinellus).</title>
        <authorList>
            <person name="Buettner E."/>
            <person name="Kellner H."/>
        </authorList>
    </citation>
    <scope>NUCLEOTIDE SEQUENCE [LARGE SCALE GENOMIC DNA]</scope>
    <source>
        <strain evidence="2 3">DSM 108506</strain>
    </source>
</reference>
<evidence type="ECO:0000256" key="1">
    <source>
        <dbReference type="SAM" id="SignalP"/>
    </source>
</evidence>
<keyword evidence="3" id="KW-1185">Reference proteome</keyword>
<proteinExistence type="predicted"/>
<feature type="signal peptide" evidence="1">
    <location>
        <begin position="1"/>
        <end position="18"/>
    </location>
</feature>
<comment type="caution">
    <text evidence="2">The sequence shown here is derived from an EMBL/GenBank/DDBJ whole genome shotgun (WGS) entry which is preliminary data.</text>
</comment>
<name>A0A4S4MFF6_9APHY</name>
<sequence>MRFLNIATALMLATTVVADFHIFNCWHSYGLGSQTGLESIAVAVPSNQFNCNGIRGNPILKDVQRFVEKGISPFYDPGMCGVGRMDFYSNGNGFDIYNHGGNGQTIGNCVKGGGGKMTCQAAFDEVVCTDDWVCLTNVCS</sequence>
<protein>
    <submittedName>
        <fullName evidence="2">Uncharacterized protein</fullName>
    </submittedName>
</protein>
<dbReference type="OrthoDB" id="2742985at2759"/>
<dbReference type="Proteomes" id="UP000308730">
    <property type="component" value="Unassembled WGS sequence"/>
</dbReference>
<dbReference type="EMBL" id="SGPM01000426">
    <property type="protein sequence ID" value="THH21860.1"/>
    <property type="molecule type" value="Genomic_DNA"/>
</dbReference>
<feature type="chain" id="PRO_5020428559" evidence="1">
    <location>
        <begin position="19"/>
        <end position="140"/>
    </location>
</feature>
<organism evidence="2 3">
    <name type="scientific">Antrodiella citrinella</name>
    <dbReference type="NCBI Taxonomy" id="2447956"/>
    <lineage>
        <taxon>Eukaryota</taxon>
        <taxon>Fungi</taxon>
        <taxon>Dikarya</taxon>
        <taxon>Basidiomycota</taxon>
        <taxon>Agaricomycotina</taxon>
        <taxon>Agaricomycetes</taxon>
        <taxon>Polyporales</taxon>
        <taxon>Steccherinaceae</taxon>
        <taxon>Antrodiella</taxon>
    </lineage>
</organism>
<evidence type="ECO:0000313" key="2">
    <source>
        <dbReference type="EMBL" id="THH21860.1"/>
    </source>
</evidence>
<gene>
    <name evidence="2" type="ORF">EUX98_g8258</name>
</gene>
<evidence type="ECO:0000313" key="3">
    <source>
        <dbReference type="Proteomes" id="UP000308730"/>
    </source>
</evidence>
<dbReference type="AlphaFoldDB" id="A0A4S4MFF6"/>
<accession>A0A4S4MFF6</accession>